<gene>
    <name evidence="1" type="ORF">HMPREF0401_00806</name>
</gene>
<evidence type="ECO:0000313" key="1">
    <source>
        <dbReference type="EMBL" id="EGN67513.1"/>
    </source>
</evidence>
<evidence type="ECO:0000313" key="2">
    <source>
        <dbReference type="Proteomes" id="UP000004160"/>
    </source>
</evidence>
<comment type="caution">
    <text evidence="1">The sequence shown here is derived from an EMBL/GenBank/DDBJ whole genome shotgun (WGS) entry which is preliminary data.</text>
</comment>
<dbReference type="HOGENOM" id="CLU_198210_0_0_0"/>
<accession>F7KYY5</accession>
<organism evidence="1 2">
    <name type="scientific">Fusobacterium animalis 11_3_2</name>
    <dbReference type="NCBI Taxonomy" id="457403"/>
    <lineage>
        <taxon>Bacteria</taxon>
        <taxon>Fusobacteriati</taxon>
        <taxon>Fusobacteriota</taxon>
        <taxon>Fusobacteriia</taxon>
        <taxon>Fusobacteriales</taxon>
        <taxon>Fusobacteriaceae</taxon>
        <taxon>Fusobacterium</taxon>
    </lineage>
</organism>
<dbReference type="Proteomes" id="UP000004160">
    <property type="component" value="Unassembled WGS sequence"/>
</dbReference>
<dbReference type="PATRIC" id="fig|457403.8.peg.810"/>
<dbReference type="AlphaFoldDB" id="F7KYY5"/>
<proteinExistence type="predicted"/>
<protein>
    <submittedName>
        <fullName evidence="1">Uncharacterized protein</fullName>
    </submittedName>
</protein>
<dbReference type="EMBL" id="ACUO01000010">
    <property type="protein sequence ID" value="EGN67513.1"/>
    <property type="molecule type" value="Genomic_DNA"/>
</dbReference>
<sequence length="61" mass="7472">MIIMEEKIIKDLKDIIMKLDQETINNLIKKSTSKEDKFFYNELYNLSLQMKQQKLIKEEKY</sequence>
<reference evidence="1" key="1">
    <citation type="submission" date="2011-05" db="EMBL/GenBank/DDBJ databases">
        <title>The Genome Sequence of Fusobacterium sp. 11_3_2.</title>
        <authorList>
            <consortium name="The Broad Institute Genome Sequencing Platform"/>
            <person name="Earl A."/>
            <person name="Ward D."/>
            <person name="Feldgarden M."/>
            <person name="Gevers D."/>
            <person name="Sibley C.D."/>
            <person name="White A.P."/>
            <person name="Crowley S."/>
            <person name="Surette M."/>
            <person name="Strauss J.C."/>
            <person name="Ambrose C.E."/>
            <person name="Allen-Vercoe E."/>
            <person name="Young S.K."/>
            <person name="Zeng Q."/>
            <person name="Gargeya S."/>
            <person name="Fitzgerald M."/>
            <person name="Haas B."/>
            <person name="Abouelleil A."/>
            <person name="Alvarado L."/>
            <person name="Arachchi H.M."/>
            <person name="Berlin A."/>
            <person name="Brown A."/>
            <person name="Chapman S.B."/>
            <person name="Chen Z."/>
            <person name="Dunbar C."/>
            <person name="Freedman E."/>
            <person name="Gearin G."/>
            <person name="Gellesch M."/>
            <person name="Goldberg J."/>
            <person name="Griggs A."/>
            <person name="Gujja S."/>
            <person name="Heiman D."/>
            <person name="Howarth C."/>
            <person name="Larson L."/>
            <person name="Lui A."/>
            <person name="MacDonald P.J.P."/>
            <person name="Mehta T."/>
            <person name="Montmayeur A."/>
            <person name="Murphy C."/>
            <person name="Neiman D."/>
            <person name="Pearson M."/>
            <person name="Priest M."/>
            <person name="Roberts A."/>
            <person name="Saif S."/>
            <person name="Shea T."/>
            <person name="Shenoy N."/>
            <person name="Sisk P."/>
            <person name="Stolte C."/>
            <person name="Sykes S."/>
            <person name="Wortman J."/>
            <person name="Nusbaum C."/>
            <person name="Birren B."/>
        </authorList>
    </citation>
    <scope>NUCLEOTIDE SEQUENCE [LARGE SCALE GENOMIC DNA]</scope>
    <source>
        <strain evidence="1">11_3_2</strain>
    </source>
</reference>
<keyword evidence="2" id="KW-1185">Reference proteome</keyword>
<name>F7KYY5_9FUSO</name>